<dbReference type="AlphaFoldDB" id="A0A1X1PPJ1"/>
<gene>
    <name evidence="1" type="ORF">B7G54_01455</name>
</gene>
<name>A0A1X1PPJ1_9BURK</name>
<dbReference type="EMBL" id="NBYX01000001">
    <property type="protein sequence ID" value="ORT88875.1"/>
    <property type="molecule type" value="Genomic_DNA"/>
</dbReference>
<reference evidence="1 2" key="1">
    <citation type="submission" date="2017-04" db="EMBL/GenBank/DDBJ databases">
        <title>Burkholderia puraquae sp. nov., a novel Burkholderia cepacia complex species from hospital setting samples.</title>
        <authorList>
            <person name="Martina P."/>
            <person name="Leguizamon M."/>
            <person name="Prieto C."/>
            <person name="Sousa S."/>
            <person name="Montanaro P."/>
            <person name="Draghi W."/>
            <person name="Staembler M."/>
            <person name="Bettiol M."/>
            <person name="Figoli C."/>
            <person name="Palau J."/>
            <person name="Alvarez F."/>
            <person name="Benetti S."/>
            <person name="Anchat E."/>
            <person name="Vescina C."/>
            <person name="Ferreras J."/>
            <person name="Lasch P."/>
            <person name="Lagares A."/>
            <person name="Zorreguieta A."/>
            <person name="Yantorno O."/>
            <person name="Bosch A."/>
        </authorList>
    </citation>
    <scope>NUCLEOTIDE SEQUENCE [LARGE SCALE GENOMIC DNA]</scope>
    <source>
        <strain evidence="1 2">CAMPA 1040</strain>
    </source>
</reference>
<dbReference type="Proteomes" id="UP000193146">
    <property type="component" value="Unassembled WGS sequence"/>
</dbReference>
<accession>A0A1X1PPJ1</accession>
<organism evidence="1 2">
    <name type="scientific">Burkholderia puraquae</name>
    <dbReference type="NCBI Taxonomy" id="1904757"/>
    <lineage>
        <taxon>Bacteria</taxon>
        <taxon>Pseudomonadati</taxon>
        <taxon>Pseudomonadota</taxon>
        <taxon>Betaproteobacteria</taxon>
        <taxon>Burkholderiales</taxon>
        <taxon>Burkholderiaceae</taxon>
        <taxon>Burkholderia</taxon>
        <taxon>Burkholderia cepacia complex</taxon>
    </lineage>
</organism>
<protein>
    <submittedName>
        <fullName evidence="1">Uncharacterized protein</fullName>
    </submittedName>
</protein>
<comment type="caution">
    <text evidence="1">The sequence shown here is derived from an EMBL/GenBank/DDBJ whole genome shotgun (WGS) entry which is preliminary data.</text>
</comment>
<evidence type="ECO:0000313" key="2">
    <source>
        <dbReference type="Proteomes" id="UP000193146"/>
    </source>
</evidence>
<sequence>MAFDFPVGHHPAVHLELQNRILDLDMIQLVVGHLIQTIESIRLVVVAHDHQAPLGTLYAHRCCAVGGFVSAIVARAQLDHGSKDLEFPGQARLQARQQNLPVRLRLAFDVGLTGNTQLVRYTR</sequence>
<keyword evidence="2" id="KW-1185">Reference proteome</keyword>
<proteinExistence type="predicted"/>
<evidence type="ECO:0000313" key="1">
    <source>
        <dbReference type="EMBL" id="ORT88875.1"/>
    </source>
</evidence>